<dbReference type="SUPFAM" id="SSF52172">
    <property type="entry name" value="CheY-like"/>
    <property type="match status" value="1"/>
</dbReference>
<dbReference type="SUPFAM" id="SSF47384">
    <property type="entry name" value="Homodimeric domain of signal transducing histidine kinase"/>
    <property type="match status" value="1"/>
</dbReference>
<dbReference type="Pfam" id="PF00512">
    <property type="entry name" value="HisKA"/>
    <property type="match status" value="1"/>
</dbReference>
<dbReference type="PATRIC" id="fig|1167006.5.peg.971"/>
<dbReference type="Pfam" id="PF00072">
    <property type="entry name" value="Response_reg"/>
    <property type="match status" value="1"/>
</dbReference>
<keyword evidence="5" id="KW-0547">Nucleotide-binding</keyword>
<evidence type="ECO:0000256" key="10">
    <source>
        <dbReference type="SAM" id="Phobius"/>
    </source>
</evidence>
<dbReference type="CDD" id="cd00130">
    <property type="entry name" value="PAS"/>
    <property type="match status" value="1"/>
</dbReference>
<dbReference type="InterPro" id="IPR001610">
    <property type="entry name" value="PAC"/>
</dbReference>
<name>M1NCF2_DESSD</name>
<dbReference type="InterPro" id="IPR000014">
    <property type="entry name" value="PAS"/>
</dbReference>
<dbReference type="SMART" id="SM00448">
    <property type="entry name" value="REC"/>
    <property type="match status" value="1"/>
</dbReference>
<evidence type="ECO:0000259" key="13">
    <source>
        <dbReference type="PROSITE" id="PS50112"/>
    </source>
</evidence>
<dbReference type="Gene3D" id="1.10.287.130">
    <property type="match status" value="1"/>
</dbReference>
<dbReference type="InterPro" id="IPR036097">
    <property type="entry name" value="HisK_dim/P_sf"/>
</dbReference>
<dbReference type="eggNOG" id="COG2204">
    <property type="taxonomic scope" value="Bacteria"/>
</dbReference>
<dbReference type="EMBL" id="CP003985">
    <property type="protein sequence ID" value="AGF77439.1"/>
    <property type="molecule type" value="Genomic_DNA"/>
</dbReference>
<dbReference type="SMART" id="SM00091">
    <property type="entry name" value="PAS"/>
    <property type="match status" value="1"/>
</dbReference>
<evidence type="ECO:0000256" key="8">
    <source>
        <dbReference type="ARBA" id="ARBA00023012"/>
    </source>
</evidence>
<dbReference type="Pfam" id="PF00989">
    <property type="entry name" value="PAS"/>
    <property type="match status" value="1"/>
</dbReference>
<dbReference type="SMART" id="SM00388">
    <property type="entry name" value="HisKA"/>
    <property type="match status" value="1"/>
</dbReference>
<dbReference type="HOGENOM" id="CLU_332551_0_0_7"/>
<dbReference type="Gene3D" id="3.40.50.2300">
    <property type="match status" value="1"/>
</dbReference>
<keyword evidence="6" id="KW-0418">Kinase</keyword>
<dbReference type="InterPro" id="IPR011006">
    <property type="entry name" value="CheY-like_superfamily"/>
</dbReference>
<protein>
    <recommendedName>
        <fullName evidence="2">histidine kinase</fullName>
        <ecNumber evidence="2">2.7.13.3</ecNumber>
    </recommendedName>
</protein>
<dbReference type="InterPro" id="IPR035965">
    <property type="entry name" value="PAS-like_dom_sf"/>
</dbReference>
<dbReference type="PANTHER" id="PTHR43065:SF42">
    <property type="entry name" value="TWO-COMPONENT SENSOR PPRA"/>
    <property type="match status" value="1"/>
</dbReference>
<dbReference type="Gene3D" id="3.30.450.20">
    <property type="entry name" value="PAS domain"/>
    <property type="match status" value="1"/>
</dbReference>
<dbReference type="GO" id="GO:0005524">
    <property type="term" value="F:ATP binding"/>
    <property type="evidence" value="ECO:0007669"/>
    <property type="project" value="UniProtKB-KW"/>
</dbReference>
<dbReference type="PROSITE" id="PS50112">
    <property type="entry name" value="PAS"/>
    <property type="match status" value="1"/>
</dbReference>
<keyword evidence="4" id="KW-0808">Transferase</keyword>
<feature type="transmembrane region" description="Helical" evidence="10">
    <location>
        <begin position="6"/>
        <end position="23"/>
    </location>
</feature>
<dbReference type="InterPro" id="IPR001789">
    <property type="entry name" value="Sig_transdc_resp-reg_receiver"/>
</dbReference>
<sequence length="860" mass="96892">MWRITTLVILLYTVLFFGIYHTWKKREQEVYLRHTSVLETTYKTTIHLYKTYAETLYDEVLNKREVLELVAEAYKASPERQAILRGRLYRLLYPTYTHLAENNIRQLHFHFPDNRSFLRFHRLEKCGDSLTDIRESVRLVNTLHKSIFGFENGRIFCGFRYVFPLQYKGNHVGSVETSVPFKAIQKAMTDAAPMHKYLFIQKQDMVMAKAFPDEREFYTPVSVYPGYVVEDLRILGFDLENPIFPLARRLNPILAKNKGVQNNIADEKRFSIFIGDQNKNYIVAGLPLHNVKGEQVAYILSYEENYEIVTLWNTFRAIVFGLTVLVFALGFFVWQRQQAVEQLKRNEARLSAIARYMGDALYVNNAKGEITFINSAMEKQLGYSPGELLGKNAHELFHRHKENGVIDTYGECRLLNENMAGRTFSDDKDYFLHRDGSIIPVEVKGTPLQSKGGKRGSVVIFRDITDRLQAEDDRIKVTKLEAIGVLAGGISHDFNNLLTAIMGNIELAKMLTIDNSDVNELLGEAKSASQRATILANQLRTFSKGGSPVTSAIDLAIFLPDIVSFILSGRPIHSEFLFANDLWTVQIDPEQIRQVIANVLMNAVESMGEKGTITISCYNHRPGSQTPSQSQKRYVCMEMQDTGTGIPEEHIDKIFDPYFSTKEKGSTKGSGLGLSIVHSIIKQHGGYIEVKSSAEKGTCFSIYLPAVTKGGSEIVVKENEEKPKMGSGKILIMDDEIALLNMVSTMLNRLGYETEQVKNGEQAIKRYSQALDAGNPFDAVILDLTIKDGMGGEKTIAELQAIDPEVVTIVSSGYADSPVMSDCQQYGFKDSVPKPFDVKTLSMSLHKVLVQKKTVTPKAG</sequence>
<organism evidence="15 16">
    <name type="scientific">Desulfocapsa sulfexigens (strain DSM 10523 / SB164P1)</name>
    <dbReference type="NCBI Taxonomy" id="1167006"/>
    <lineage>
        <taxon>Bacteria</taxon>
        <taxon>Pseudomonadati</taxon>
        <taxon>Thermodesulfobacteriota</taxon>
        <taxon>Desulfobulbia</taxon>
        <taxon>Desulfobulbales</taxon>
        <taxon>Desulfocapsaceae</taxon>
        <taxon>Desulfocapsa</taxon>
    </lineage>
</organism>
<dbReference type="CDD" id="cd00156">
    <property type="entry name" value="REC"/>
    <property type="match status" value="1"/>
</dbReference>
<dbReference type="PROSITE" id="PS50113">
    <property type="entry name" value="PAC"/>
    <property type="match status" value="1"/>
</dbReference>
<dbReference type="RefSeq" id="WP_015403135.1">
    <property type="nucleotide sequence ID" value="NC_020304.1"/>
</dbReference>
<dbReference type="PROSITE" id="PS50109">
    <property type="entry name" value="HIS_KIN"/>
    <property type="match status" value="1"/>
</dbReference>
<evidence type="ECO:0000259" key="12">
    <source>
        <dbReference type="PROSITE" id="PS50110"/>
    </source>
</evidence>
<keyword evidence="7" id="KW-0067">ATP-binding</keyword>
<keyword evidence="16" id="KW-1185">Reference proteome</keyword>
<evidence type="ECO:0000256" key="1">
    <source>
        <dbReference type="ARBA" id="ARBA00000085"/>
    </source>
</evidence>
<dbReference type="SMART" id="SM00387">
    <property type="entry name" value="HATPase_c"/>
    <property type="match status" value="1"/>
</dbReference>
<dbReference type="OrthoDB" id="9813024at2"/>
<comment type="catalytic activity">
    <reaction evidence="1">
        <text>ATP + protein L-histidine = ADP + protein N-phospho-L-histidine.</text>
        <dbReference type="EC" id="2.7.13.3"/>
    </reaction>
</comment>
<dbReference type="GO" id="GO:0000155">
    <property type="term" value="F:phosphorelay sensor kinase activity"/>
    <property type="evidence" value="ECO:0007669"/>
    <property type="project" value="InterPro"/>
</dbReference>
<dbReference type="Gene3D" id="3.30.565.10">
    <property type="entry name" value="Histidine kinase-like ATPase, C-terminal domain"/>
    <property type="match status" value="1"/>
</dbReference>
<feature type="modified residue" description="4-aspartylphosphate" evidence="9">
    <location>
        <position position="783"/>
    </location>
</feature>
<dbReference type="NCBIfam" id="TIGR00229">
    <property type="entry name" value="sensory_box"/>
    <property type="match status" value="1"/>
</dbReference>
<dbReference type="Pfam" id="PF02518">
    <property type="entry name" value="HATPase_c"/>
    <property type="match status" value="1"/>
</dbReference>
<gene>
    <name evidence="15" type="ordered locus">UWK_00865</name>
</gene>
<dbReference type="EC" id="2.7.13.3" evidence="2"/>
<dbReference type="PANTHER" id="PTHR43065">
    <property type="entry name" value="SENSOR HISTIDINE KINASE"/>
    <property type="match status" value="1"/>
</dbReference>
<dbReference type="SUPFAM" id="SSF55785">
    <property type="entry name" value="PYP-like sensor domain (PAS domain)"/>
    <property type="match status" value="1"/>
</dbReference>
<feature type="domain" description="Histidine kinase" evidence="11">
    <location>
        <begin position="489"/>
        <end position="708"/>
    </location>
</feature>
<feature type="domain" description="PAC" evidence="14">
    <location>
        <begin position="425"/>
        <end position="476"/>
    </location>
</feature>
<dbReference type="InterPro" id="IPR036890">
    <property type="entry name" value="HATPase_C_sf"/>
</dbReference>
<dbReference type="SUPFAM" id="SSF55874">
    <property type="entry name" value="ATPase domain of HSP90 chaperone/DNA topoisomerase II/histidine kinase"/>
    <property type="match status" value="1"/>
</dbReference>
<evidence type="ECO:0000259" key="11">
    <source>
        <dbReference type="PROSITE" id="PS50109"/>
    </source>
</evidence>
<reference evidence="16" key="1">
    <citation type="journal article" date="2013" name="Stand. Genomic Sci.">
        <title>Complete genome sequence of Desulfocapsa sulfexigens, a marine deltaproteobacterium specialized in disproportionating inorganic sulfur compounds.</title>
        <authorList>
            <person name="Finster K.W."/>
            <person name="Kjeldsen K.U."/>
            <person name="Kube M."/>
            <person name="Reinhardt R."/>
            <person name="Mussmann M."/>
            <person name="Amann R."/>
            <person name="Schreiber L."/>
        </authorList>
    </citation>
    <scope>NUCLEOTIDE SEQUENCE [LARGE SCALE GENOMIC DNA]</scope>
    <source>
        <strain evidence="16">DSM 10523 / SB164P1</strain>
    </source>
</reference>
<evidence type="ECO:0000256" key="4">
    <source>
        <dbReference type="ARBA" id="ARBA00022679"/>
    </source>
</evidence>
<feature type="transmembrane region" description="Helical" evidence="10">
    <location>
        <begin position="315"/>
        <end position="334"/>
    </location>
</feature>
<evidence type="ECO:0000256" key="6">
    <source>
        <dbReference type="ARBA" id="ARBA00022777"/>
    </source>
</evidence>
<dbReference type="KEGG" id="dsf:UWK_00865"/>
<dbReference type="AlphaFoldDB" id="M1NCF2"/>
<keyword evidence="10" id="KW-0812">Transmembrane</keyword>
<evidence type="ECO:0000313" key="16">
    <source>
        <dbReference type="Proteomes" id="UP000011721"/>
    </source>
</evidence>
<dbReference type="InterPro" id="IPR003594">
    <property type="entry name" value="HATPase_dom"/>
</dbReference>
<keyword evidence="10" id="KW-1133">Transmembrane helix</keyword>
<dbReference type="eggNOG" id="COG5000">
    <property type="taxonomic scope" value="Bacteria"/>
</dbReference>
<dbReference type="Proteomes" id="UP000011721">
    <property type="component" value="Chromosome"/>
</dbReference>
<evidence type="ECO:0000256" key="7">
    <source>
        <dbReference type="ARBA" id="ARBA00022840"/>
    </source>
</evidence>
<dbReference type="InterPro" id="IPR013767">
    <property type="entry name" value="PAS_fold"/>
</dbReference>
<keyword evidence="10" id="KW-0472">Membrane</keyword>
<keyword evidence="8" id="KW-0902">Two-component regulatory system</keyword>
<proteinExistence type="predicted"/>
<dbReference type="PRINTS" id="PR00344">
    <property type="entry name" value="BCTRLSENSOR"/>
</dbReference>
<dbReference type="PROSITE" id="PS50110">
    <property type="entry name" value="RESPONSE_REGULATORY"/>
    <property type="match status" value="1"/>
</dbReference>
<dbReference type="InterPro" id="IPR029150">
    <property type="entry name" value="dCache_3"/>
</dbReference>
<dbReference type="InterPro" id="IPR005467">
    <property type="entry name" value="His_kinase_dom"/>
</dbReference>
<dbReference type="SMART" id="SM00086">
    <property type="entry name" value="PAC"/>
    <property type="match status" value="1"/>
</dbReference>
<dbReference type="Pfam" id="PF14827">
    <property type="entry name" value="dCache_3"/>
    <property type="match status" value="1"/>
</dbReference>
<dbReference type="GO" id="GO:0006355">
    <property type="term" value="P:regulation of DNA-templated transcription"/>
    <property type="evidence" value="ECO:0007669"/>
    <property type="project" value="InterPro"/>
</dbReference>
<accession>M1NCF2</accession>
<evidence type="ECO:0000259" key="14">
    <source>
        <dbReference type="PROSITE" id="PS50113"/>
    </source>
</evidence>
<dbReference type="InterPro" id="IPR000700">
    <property type="entry name" value="PAS-assoc_C"/>
</dbReference>
<feature type="domain" description="Response regulatory" evidence="12">
    <location>
        <begin position="729"/>
        <end position="849"/>
    </location>
</feature>
<keyword evidence="3 9" id="KW-0597">Phosphoprotein</keyword>
<dbReference type="InterPro" id="IPR003661">
    <property type="entry name" value="HisK_dim/P_dom"/>
</dbReference>
<evidence type="ECO:0000256" key="2">
    <source>
        <dbReference type="ARBA" id="ARBA00012438"/>
    </source>
</evidence>
<dbReference type="STRING" id="1167006.UWK_00865"/>
<evidence type="ECO:0000256" key="9">
    <source>
        <dbReference type="PROSITE-ProRule" id="PRU00169"/>
    </source>
</evidence>
<feature type="domain" description="PAS" evidence="13">
    <location>
        <begin position="346"/>
        <end position="422"/>
    </location>
</feature>
<evidence type="ECO:0000256" key="5">
    <source>
        <dbReference type="ARBA" id="ARBA00022741"/>
    </source>
</evidence>
<dbReference type="InterPro" id="IPR004358">
    <property type="entry name" value="Sig_transdc_His_kin-like_C"/>
</dbReference>
<evidence type="ECO:0000313" key="15">
    <source>
        <dbReference type="EMBL" id="AGF77439.1"/>
    </source>
</evidence>
<dbReference type="CDD" id="cd00082">
    <property type="entry name" value="HisKA"/>
    <property type="match status" value="1"/>
</dbReference>
<evidence type="ECO:0000256" key="3">
    <source>
        <dbReference type="ARBA" id="ARBA00022553"/>
    </source>
</evidence>